<evidence type="ECO:0000313" key="2">
    <source>
        <dbReference type="Proteomes" id="UP000186819"/>
    </source>
</evidence>
<dbReference type="EMBL" id="FTMD01000003">
    <property type="protein sequence ID" value="SIQ20930.1"/>
    <property type="molecule type" value="Genomic_DNA"/>
</dbReference>
<gene>
    <name evidence="1" type="ORF">SAMN05421829_1031</name>
</gene>
<name>A0A1N6QWB6_9RHOO</name>
<dbReference type="OrthoDB" id="7107761at2"/>
<reference evidence="2" key="1">
    <citation type="submission" date="2017-01" db="EMBL/GenBank/DDBJ databases">
        <authorList>
            <person name="Varghese N."/>
            <person name="Submissions S."/>
        </authorList>
    </citation>
    <scope>NUCLEOTIDE SEQUENCE [LARGE SCALE GENOMIC DNA]</scope>
    <source>
        <strain evidence="2">ATCC 51758</strain>
    </source>
</reference>
<sequence length="462" mass="53181">MKISLPARYEDLDQAYKGKLIPNQELISLINKSYKSMRISGGIRFLPIYGESGVGKSCATRELGTHMPDVFTFTLDRSEIESSELLLERIRAERNATEKKVLVAIVDQYEENVQGKERIPSQFVEHLSLLDRKELSGELIIFVWLTTNKEFQTQLIKATSRNERLLAHRSFEIGGPPKSEWPQIVEETFSFHNSETPLADYGVIVEDIQLIARSERTLGRAILVVGESLSEHLESLENLSDYQVVLVWPVADSTRSQRVVQFSRARSGYRLNWDAWYNELNDDDKRTLPLQALNRARLYFDVRVVPLRAADLHRLCVDLTDENKTLAEAHLERFKNTHFFHVVSGNWSNYDFAPMRERESKRADDAKVWYESVTNQPTQLGRRLAKILRALGLNANHEVTLKSEYSTVRADVYVQLTTPENKKRIIELKVFASENTMPSSIKDQIKITLRRHAQFAGFLGRQ</sequence>
<protein>
    <submittedName>
        <fullName evidence="1">Uncharacterized protein</fullName>
    </submittedName>
</protein>
<proteinExistence type="predicted"/>
<dbReference type="Proteomes" id="UP000186819">
    <property type="component" value="Unassembled WGS sequence"/>
</dbReference>
<dbReference type="RefSeq" id="WP_076601020.1">
    <property type="nucleotide sequence ID" value="NZ_FTMD01000003.1"/>
</dbReference>
<organism evidence="1 2">
    <name type="scientific">Aromatoleum tolulyticum</name>
    <dbReference type="NCBI Taxonomy" id="34027"/>
    <lineage>
        <taxon>Bacteria</taxon>
        <taxon>Pseudomonadati</taxon>
        <taxon>Pseudomonadota</taxon>
        <taxon>Betaproteobacteria</taxon>
        <taxon>Rhodocyclales</taxon>
        <taxon>Rhodocyclaceae</taxon>
        <taxon>Aromatoleum</taxon>
    </lineage>
</organism>
<dbReference type="InterPro" id="IPR027417">
    <property type="entry name" value="P-loop_NTPase"/>
</dbReference>
<dbReference type="AlphaFoldDB" id="A0A1N6QWB6"/>
<keyword evidence="2" id="KW-1185">Reference proteome</keyword>
<dbReference type="STRING" id="34027.SAMN05421829_1031"/>
<accession>A0A1N6QWB6</accession>
<dbReference type="SUPFAM" id="SSF52540">
    <property type="entry name" value="P-loop containing nucleoside triphosphate hydrolases"/>
    <property type="match status" value="1"/>
</dbReference>
<evidence type="ECO:0000313" key="1">
    <source>
        <dbReference type="EMBL" id="SIQ20930.1"/>
    </source>
</evidence>